<sequence length="552" mass="60082">MEKEDELKFASTAKLQHHPNGVSRRNEKSVFDGTDSAKNVKSGCQFLENAAPQNQQYTELLQRALNPRHAGEKSSLPAAPAAVNERLQPPENLPKLQHQLIPPPQPQPQQFVLSSQPFWVQPQPSISLGATEGSWQTPAAFGTGASPRCQPQAPNFCYPVGYPTYPGFQGSWDASIWWGQTPPLLFPGLSNYPRASYGFASSQSCPMPIPNCVTSSSGQPLLRGVIKPPERLSQKHQRLWEAQSAENVQLWSMIGQFQGELADCKGRLIKLEAEISSLRSVATNEPAVEVGNGGITVRGQPSKRGRSKRAIAPVGSQSRTRARKPAVGGTKVEVKPTLLGKDSLNKVDDTHKDFTPLDITEQDKNEGISATIGIMEIDEGTLKMPISFGNQDLQQFPDIQSCGIEFKSPSSLKSNYEGIICGDSKLNDLSIASPTIYTNGNVSRQGITRWNFEDEVEAAESGFPVVGNKKENKEMADEFSSGGNSQMKLALDNSSPFGKLLPLDGYGLTKVLYKGRMDSACSTWSHLADHAPMVGELTLETCGWICMASNPN</sequence>
<keyword evidence="3" id="KW-1185">Reference proteome</keyword>
<dbReference type="EMBL" id="JAGKQH010000003">
    <property type="protein sequence ID" value="KAG6604092.1"/>
    <property type="molecule type" value="Genomic_DNA"/>
</dbReference>
<gene>
    <name evidence="2" type="ORF">SDJN03_04701</name>
</gene>
<accession>A0AAV6NXI0</accession>
<evidence type="ECO:0000313" key="2">
    <source>
        <dbReference type="EMBL" id="KAG6604092.1"/>
    </source>
</evidence>
<reference evidence="2 3" key="1">
    <citation type="journal article" date="2021" name="Hortic Res">
        <title>The domestication of Cucurbita argyrosperma as revealed by the genome of its wild relative.</title>
        <authorList>
            <person name="Barrera-Redondo J."/>
            <person name="Sanchez-de la Vega G."/>
            <person name="Aguirre-Liguori J.A."/>
            <person name="Castellanos-Morales G."/>
            <person name="Gutierrez-Guerrero Y.T."/>
            <person name="Aguirre-Dugua X."/>
            <person name="Aguirre-Planter E."/>
            <person name="Tenaillon M.I."/>
            <person name="Lira-Saade R."/>
            <person name="Eguiarte L.E."/>
        </authorList>
    </citation>
    <scope>NUCLEOTIDE SEQUENCE [LARGE SCALE GENOMIC DNA]</scope>
    <source>
        <strain evidence="2">JBR-2021</strain>
    </source>
</reference>
<comment type="caution">
    <text evidence="2">The sequence shown here is derived from an EMBL/GenBank/DDBJ whole genome shotgun (WGS) entry which is preliminary data.</text>
</comment>
<protein>
    <submittedName>
        <fullName evidence="2">Uncharacterized protein</fullName>
    </submittedName>
</protein>
<name>A0AAV6NXI0_9ROSI</name>
<proteinExistence type="predicted"/>
<feature type="region of interest" description="Disordered" evidence="1">
    <location>
        <begin position="1"/>
        <end position="37"/>
    </location>
</feature>
<organism evidence="2 3">
    <name type="scientific">Cucurbita argyrosperma subsp. sororia</name>
    <dbReference type="NCBI Taxonomy" id="37648"/>
    <lineage>
        <taxon>Eukaryota</taxon>
        <taxon>Viridiplantae</taxon>
        <taxon>Streptophyta</taxon>
        <taxon>Embryophyta</taxon>
        <taxon>Tracheophyta</taxon>
        <taxon>Spermatophyta</taxon>
        <taxon>Magnoliopsida</taxon>
        <taxon>eudicotyledons</taxon>
        <taxon>Gunneridae</taxon>
        <taxon>Pentapetalae</taxon>
        <taxon>rosids</taxon>
        <taxon>fabids</taxon>
        <taxon>Cucurbitales</taxon>
        <taxon>Cucurbitaceae</taxon>
        <taxon>Cucurbiteae</taxon>
        <taxon>Cucurbita</taxon>
    </lineage>
</organism>
<feature type="non-terminal residue" evidence="2">
    <location>
        <position position="1"/>
    </location>
</feature>
<dbReference type="AlphaFoldDB" id="A0AAV6NXI0"/>
<evidence type="ECO:0000256" key="1">
    <source>
        <dbReference type="SAM" id="MobiDB-lite"/>
    </source>
</evidence>
<dbReference type="Proteomes" id="UP000685013">
    <property type="component" value="Chromosome 3"/>
</dbReference>
<feature type="region of interest" description="Disordered" evidence="1">
    <location>
        <begin position="300"/>
        <end position="328"/>
    </location>
</feature>
<evidence type="ECO:0000313" key="3">
    <source>
        <dbReference type="Proteomes" id="UP000685013"/>
    </source>
</evidence>